<feature type="domain" description="Glycosyltransferase subfamily 4-like N-terminal" evidence="3">
    <location>
        <begin position="15"/>
        <end position="172"/>
    </location>
</feature>
<dbReference type="GO" id="GO:0016757">
    <property type="term" value="F:glycosyltransferase activity"/>
    <property type="evidence" value="ECO:0007669"/>
    <property type="project" value="UniProtKB-KW"/>
</dbReference>
<evidence type="ECO:0000256" key="1">
    <source>
        <dbReference type="ARBA" id="ARBA00022676"/>
    </source>
</evidence>
<dbReference type="Gene3D" id="3.40.50.2000">
    <property type="entry name" value="Glycogen Phosphorylase B"/>
    <property type="match status" value="2"/>
</dbReference>
<accession>A0A7W3QKC8</accession>
<protein>
    <submittedName>
        <fullName evidence="4">Glycosyltransferase involved in cell wall biosynthesis</fullName>
    </submittedName>
</protein>
<evidence type="ECO:0000259" key="3">
    <source>
        <dbReference type="Pfam" id="PF13439"/>
    </source>
</evidence>
<keyword evidence="1" id="KW-0328">Glycosyltransferase</keyword>
<gene>
    <name evidence="4" type="ORF">HNR61_001874</name>
</gene>
<sequence>MTPRVLHVITGLGHGGAERQLLALLRRLPVPCEVAVLTGPYTLADPIESLGIPVHRLAMRGNRDLTALPALVRLIRQGRFDIVHTHLYRAGVFGRLAARLAGVRGVVATEHSLGEGHLEGRATGPAVRLLYRAGERLGQVTVAVSPTVAERLDDWGVPPARVVTIPNGIDADAFRFDPLLRARTRRRWGLDEHDFVVGTVGRLVPTKRTEVLIAALEHTAAARLVVVGDGPRRRELERLAARSPAASRVLFAGGTDDVPGALAALDVFAAPSVQETFGLSVLEALASGLPVLYTACPALQDLPADHAAGAHRVPSGPDAYGEAIGRLARRPPGRLAPPAAVDRYSIDAVADRMTRLYRAIAAPSTAAAPRASSPRPTR</sequence>
<dbReference type="InterPro" id="IPR050194">
    <property type="entry name" value="Glycosyltransferase_grp1"/>
</dbReference>
<proteinExistence type="predicted"/>
<evidence type="ECO:0000313" key="4">
    <source>
        <dbReference type="EMBL" id="MBA8950261.1"/>
    </source>
</evidence>
<dbReference type="InterPro" id="IPR028098">
    <property type="entry name" value="Glyco_trans_4-like_N"/>
</dbReference>
<dbReference type="Pfam" id="PF13439">
    <property type="entry name" value="Glyco_transf_4"/>
    <property type="match status" value="1"/>
</dbReference>
<organism evidence="4 5">
    <name type="scientific">Actinomadura namibiensis</name>
    <dbReference type="NCBI Taxonomy" id="182080"/>
    <lineage>
        <taxon>Bacteria</taxon>
        <taxon>Bacillati</taxon>
        <taxon>Actinomycetota</taxon>
        <taxon>Actinomycetes</taxon>
        <taxon>Streptosporangiales</taxon>
        <taxon>Thermomonosporaceae</taxon>
        <taxon>Actinomadura</taxon>
    </lineage>
</organism>
<keyword evidence="2 4" id="KW-0808">Transferase</keyword>
<dbReference type="Proteomes" id="UP000572680">
    <property type="component" value="Unassembled WGS sequence"/>
</dbReference>
<comment type="caution">
    <text evidence="4">The sequence shown here is derived from an EMBL/GenBank/DDBJ whole genome shotgun (WGS) entry which is preliminary data.</text>
</comment>
<evidence type="ECO:0000256" key="2">
    <source>
        <dbReference type="ARBA" id="ARBA00022679"/>
    </source>
</evidence>
<dbReference type="SUPFAM" id="SSF53756">
    <property type="entry name" value="UDP-Glycosyltransferase/glycogen phosphorylase"/>
    <property type="match status" value="1"/>
</dbReference>
<dbReference type="AlphaFoldDB" id="A0A7W3QKC8"/>
<name>A0A7W3QKC8_ACTNM</name>
<keyword evidence="5" id="KW-1185">Reference proteome</keyword>
<dbReference type="PANTHER" id="PTHR45947:SF3">
    <property type="entry name" value="SULFOQUINOVOSYL TRANSFERASE SQD2"/>
    <property type="match status" value="1"/>
</dbReference>
<dbReference type="RefSeq" id="WP_182842710.1">
    <property type="nucleotide sequence ID" value="NZ_BAAALP010000035.1"/>
</dbReference>
<reference evidence="4 5" key="1">
    <citation type="submission" date="2020-08" db="EMBL/GenBank/DDBJ databases">
        <title>Genomic Encyclopedia of Type Strains, Phase IV (KMG-IV): sequencing the most valuable type-strain genomes for metagenomic binning, comparative biology and taxonomic classification.</title>
        <authorList>
            <person name="Goeker M."/>
        </authorList>
    </citation>
    <scope>NUCLEOTIDE SEQUENCE [LARGE SCALE GENOMIC DNA]</scope>
    <source>
        <strain evidence="4 5">DSM 44197</strain>
    </source>
</reference>
<evidence type="ECO:0000313" key="5">
    <source>
        <dbReference type="Proteomes" id="UP000572680"/>
    </source>
</evidence>
<dbReference type="PANTHER" id="PTHR45947">
    <property type="entry name" value="SULFOQUINOVOSYL TRANSFERASE SQD2"/>
    <property type="match status" value="1"/>
</dbReference>
<dbReference type="EMBL" id="JACJIA010000002">
    <property type="protein sequence ID" value="MBA8950261.1"/>
    <property type="molecule type" value="Genomic_DNA"/>
</dbReference>
<dbReference type="GO" id="GO:1901137">
    <property type="term" value="P:carbohydrate derivative biosynthetic process"/>
    <property type="evidence" value="ECO:0007669"/>
    <property type="project" value="UniProtKB-ARBA"/>
</dbReference>
<dbReference type="Pfam" id="PF13692">
    <property type="entry name" value="Glyco_trans_1_4"/>
    <property type="match status" value="1"/>
</dbReference>